<comment type="caution">
    <text evidence="4">The sequence shown here is derived from an EMBL/GenBank/DDBJ whole genome shotgun (WGS) entry which is preliminary data.</text>
</comment>
<feature type="compositionally biased region" description="Polar residues" evidence="1">
    <location>
        <begin position="96"/>
        <end position="109"/>
    </location>
</feature>
<dbReference type="AlphaFoldDB" id="A0A151N2V5"/>
<evidence type="ECO:0000313" key="4">
    <source>
        <dbReference type="EMBL" id="KYO31100.1"/>
    </source>
</evidence>
<feature type="signal peptide" evidence="3">
    <location>
        <begin position="1"/>
        <end position="21"/>
    </location>
</feature>
<keyword evidence="2" id="KW-0472">Membrane</keyword>
<dbReference type="EMBL" id="AKHW03004113">
    <property type="protein sequence ID" value="KYO31100.1"/>
    <property type="molecule type" value="Genomic_DNA"/>
</dbReference>
<proteinExistence type="predicted"/>
<keyword evidence="5" id="KW-1185">Reference proteome</keyword>
<feature type="transmembrane region" description="Helical" evidence="2">
    <location>
        <begin position="58"/>
        <end position="79"/>
    </location>
</feature>
<gene>
    <name evidence="4" type="ORF">Y1Q_0016454</name>
</gene>
<evidence type="ECO:0000256" key="3">
    <source>
        <dbReference type="SAM" id="SignalP"/>
    </source>
</evidence>
<evidence type="ECO:0000313" key="5">
    <source>
        <dbReference type="Proteomes" id="UP000050525"/>
    </source>
</evidence>
<name>A0A151N2V5_ALLMI</name>
<accession>A0A151N2V5</accession>
<organism evidence="4 5">
    <name type="scientific">Alligator mississippiensis</name>
    <name type="common">American alligator</name>
    <dbReference type="NCBI Taxonomy" id="8496"/>
    <lineage>
        <taxon>Eukaryota</taxon>
        <taxon>Metazoa</taxon>
        <taxon>Chordata</taxon>
        <taxon>Craniata</taxon>
        <taxon>Vertebrata</taxon>
        <taxon>Euteleostomi</taxon>
        <taxon>Archelosauria</taxon>
        <taxon>Archosauria</taxon>
        <taxon>Crocodylia</taxon>
        <taxon>Alligatoridae</taxon>
        <taxon>Alligatorinae</taxon>
        <taxon>Alligator</taxon>
    </lineage>
</organism>
<protein>
    <submittedName>
        <fullName evidence="4">Uncharacterized protein</fullName>
    </submittedName>
</protein>
<keyword evidence="2" id="KW-1133">Transmembrane helix</keyword>
<keyword evidence="3" id="KW-0732">Signal</keyword>
<evidence type="ECO:0000256" key="2">
    <source>
        <dbReference type="SAM" id="Phobius"/>
    </source>
</evidence>
<keyword evidence="2" id="KW-0812">Transmembrane</keyword>
<evidence type="ECO:0000256" key="1">
    <source>
        <dbReference type="SAM" id="MobiDB-lite"/>
    </source>
</evidence>
<sequence length="109" mass="12316">MQMLPLWLWIFFPATLEEGNASSLSPPREWTENVSLGGVWSVLQNITVAAFSPWCSNFLLILQFPILLFMVSAVVWVNVSYRRCSHGTVRDRHGSTEATPTRPNSPSEH</sequence>
<reference evidence="4 5" key="1">
    <citation type="journal article" date="2012" name="Genome Biol.">
        <title>Sequencing three crocodilian genomes to illuminate the evolution of archosaurs and amniotes.</title>
        <authorList>
            <person name="St John J.A."/>
            <person name="Braun E.L."/>
            <person name="Isberg S.R."/>
            <person name="Miles L.G."/>
            <person name="Chong A.Y."/>
            <person name="Gongora J."/>
            <person name="Dalzell P."/>
            <person name="Moran C."/>
            <person name="Bed'hom B."/>
            <person name="Abzhanov A."/>
            <person name="Burgess S.C."/>
            <person name="Cooksey A.M."/>
            <person name="Castoe T.A."/>
            <person name="Crawford N.G."/>
            <person name="Densmore L.D."/>
            <person name="Drew J.C."/>
            <person name="Edwards S.V."/>
            <person name="Faircloth B.C."/>
            <person name="Fujita M.K."/>
            <person name="Greenwold M.J."/>
            <person name="Hoffmann F.G."/>
            <person name="Howard J.M."/>
            <person name="Iguchi T."/>
            <person name="Janes D.E."/>
            <person name="Khan S.Y."/>
            <person name="Kohno S."/>
            <person name="de Koning A.J."/>
            <person name="Lance S.L."/>
            <person name="McCarthy F.M."/>
            <person name="McCormack J.E."/>
            <person name="Merchant M.E."/>
            <person name="Peterson D.G."/>
            <person name="Pollock D.D."/>
            <person name="Pourmand N."/>
            <person name="Raney B.J."/>
            <person name="Roessler K.A."/>
            <person name="Sanford J.R."/>
            <person name="Sawyer R.H."/>
            <person name="Schmidt C.J."/>
            <person name="Triplett E.W."/>
            <person name="Tuberville T.D."/>
            <person name="Venegas-Anaya M."/>
            <person name="Howard J.T."/>
            <person name="Jarvis E.D."/>
            <person name="Guillette L.J.Jr."/>
            <person name="Glenn T.C."/>
            <person name="Green R.E."/>
            <person name="Ray D.A."/>
        </authorList>
    </citation>
    <scope>NUCLEOTIDE SEQUENCE [LARGE SCALE GENOMIC DNA]</scope>
    <source>
        <strain evidence="4">KSC_2009_1</strain>
    </source>
</reference>
<feature type="chain" id="PRO_5007585689" evidence="3">
    <location>
        <begin position="22"/>
        <end position="109"/>
    </location>
</feature>
<feature type="region of interest" description="Disordered" evidence="1">
    <location>
        <begin position="87"/>
        <end position="109"/>
    </location>
</feature>
<dbReference type="Proteomes" id="UP000050525">
    <property type="component" value="Unassembled WGS sequence"/>
</dbReference>